<dbReference type="Pfam" id="PF00560">
    <property type="entry name" value="LRR_1"/>
    <property type="match status" value="1"/>
</dbReference>
<dbReference type="PANTHER" id="PTHR27000">
    <property type="entry name" value="LEUCINE-RICH REPEAT RECEPTOR-LIKE PROTEIN KINASE FAMILY PROTEIN-RELATED"/>
    <property type="match status" value="1"/>
</dbReference>
<keyword evidence="7" id="KW-0472">Membrane</keyword>
<keyword evidence="12" id="KW-1185">Reference proteome</keyword>
<name>A0AAQ3JZK1_9LILI</name>
<keyword evidence="8 11" id="KW-0675">Receptor</keyword>
<evidence type="ECO:0000313" key="11">
    <source>
        <dbReference type="EMBL" id="WOK96845.1"/>
    </source>
</evidence>
<evidence type="ECO:0000256" key="7">
    <source>
        <dbReference type="ARBA" id="ARBA00023136"/>
    </source>
</evidence>
<dbReference type="GO" id="GO:0016301">
    <property type="term" value="F:kinase activity"/>
    <property type="evidence" value="ECO:0007669"/>
    <property type="project" value="UniProtKB-KW"/>
</dbReference>
<sequence length="108" mass="11435">MPNLQVLALARNHLSGAVLALIFYNASANDGSSLRIVQLEQNQFTKLGSPPQGQHLSAALEVLNLKENGLVRSFTAWLTNASGLIVLDISGNALASSLPPEIGWLSSL</sequence>
<evidence type="ECO:0000256" key="9">
    <source>
        <dbReference type="ARBA" id="ARBA00023180"/>
    </source>
</evidence>
<evidence type="ECO:0000256" key="3">
    <source>
        <dbReference type="ARBA" id="ARBA00022692"/>
    </source>
</evidence>
<dbReference type="SUPFAM" id="SSF52058">
    <property type="entry name" value="L domain-like"/>
    <property type="match status" value="1"/>
</dbReference>
<keyword evidence="3" id="KW-0812">Transmembrane</keyword>
<evidence type="ECO:0000256" key="4">
    <source>
        <dbReference type="ARBA" id="ARBA00022729"/>
    </source>
</evidence>
<dbReference type="InterPro" id="IPR001611">
    <property type="entry name" value="Leu-rich_rpt"/>
</dbReference>
<evidence type="ECO:0000256" key="8">
    <source>
        <dbReference type="ARBA" id="ARBA00023170"/>
    </source>
</evidence>
<proteinExistence type="predicted"/>
<evidence type="ECO:0000256" key="5">
    <source>
        <dbReference type="ARBA" id="ARBA00022737"/>
    </source>
</evidence>
<keyword evidence="5" id="KW-0677">Repeat</keyword>
<evidence type="ECO:0000256" key="2">
    <source>
        <dbReference type="ARBA" id="ARBA00022614"/>
    </source>
</evidence>
<dbReference type="PANTHER" id="PTHR27000:SF558">
    <property type="entry name" value="LRR RECEPTOR-LIKE SERINE_THREONINE-PROTEIN KINASE IRK-RELATED"/>
    <property type="match status" value="1"/>
</dbReference>
<dbReference type="Gene3D" id="3.80.10.10">
    <property type="entry name" value="Ribonuclease Inhibitor"/>
    <property type="match status" value="1"/>
</dbReference>
<dbReference type="EMBL" id="CP136891">
    <property type="protein sequence ID" value="WOK96845.1"/>
    <property type="molecule type" value="Genomic_DNA"/>
</dbReference>
<keyword evidence="2" id="KW-0433">Leucine-rich repeat</keyword>
<comment type="subcellular location">
    <subcellularLocation>
        <location evidence="1">Membrane</location>
        <topology evidence="1">Single-pass membrane protein</topology>
    </subcellularLocation>
</comment>
<gene>
    <name evidence="11" type="ORF">Cni_G05553</name>
</gene>
<reference evidence="11 12" key="1">
    <citation type="submission" date="2023-10" db="EMBL/GenBank/DDBJ databases">
        <title>Chromosome-scale genome assembly provides insights into flower coloration mechanisms of Canna indica.</title>
        <authorList>
            <person name="Li C."/>
        </authorList>
    </citation>
    <scope>NUCLEOTIDE SEQUENCE [LARGE SCALE GENOMIC DNA]</scope>
    <source>
        <tissue evidence="11">Flower</tissue>
    </source>
</reference>
<keyword evidence="9" id="KW-0325">Glycoprotein</keyword>
<dbReference type="AlphaFoldDB" id="A0AAQ3JZK1"/>
<organism evidence="11 12">
    <name type="scientific">Canna indica</name>
    <name type="common">Indian-shot</name>
    <dbReference type="NCBI Taxonomy" id="4628"/>
    <lineage>
        <taxon>Eukaryota</taxon>
        <taxon>Viridiplantae</taxon>
        <taxon>Streptophyta</taxon>
        <taxon>Embryophyta</taxon>
        <taxon>Tracheophyta</taxon>
        <taxon>Spermatophyta</taxon>
        <taxon>Magnoliopsida</taxon>
        <taxon>Liliopsida</taxon>
        <taxon>Zingiberales</taxon>
        <taxon>Cannaceae</taxon>
        <taxon>Canna</taxon>
    </lineage>
</organism>
<keyword evidence="6" id="KW-1133">Transmembrane helix</keyword>
<feature type="chain" id="PRO_5043030849" evidence="10">
    <location>
        <begin position="29"/>
        <end position="108"/>
    </location>
</feature>
<keyword evidence="11" id="KW-0418">Kinase</keyword>
<evidence type="ECO:0000256" key="10">
    <source>
        <dbReference type="SAM" id="SignalP"/>
    </source>
</evidence>
<keyword evidence="11" id="KW-0808">Transferase</keyword>
<evidence type="ECO:0000256" key="6">
    <source>
        <dbReference type="ARBA" id="ARBA00022989"/>
    </source>
</evidence>
<evidence type="ECO:0000313" key="12">
    <source>
        <dbReference type="Proteomes" id="UP001327560"/>
    </source>
</evidence>
<evidence type="ECO:0000256" key="1">
    <source>
        <dbReference type="ARBA" id="ARBA00004167"/>
    </source>
</evidence>
<protein>
    <submittedName>
        <fullName evidence="11">LRR receptor-like serine/threonine-protein kinase</fullName>
    </submittedName>
</protein>
<accession>A0AAQ3JZK1</accession>
<dbReference type="GO" id="GO:0016020">
    <property type="term" value="C:membrane"/>
    <property type="evidence" value="ECO:0007669"/>
    <property type="project" value="UniProtKB-SubCell"/>
</dbReference>
<keyword evidence="4 10" id="KW-0732">Signal</keyword>
<feature type="signal peptide" evidence="10">
    <location>
        <begin position="1"/>
        <end position="28"/>
    </location>
</feature>
<dbReference type="InterPro" id="IPR032675">
    <property type="entry name" value="LRR_dom_sf"/>
</dbReference>
<dbReference type="Proteomes" id="UP001327560">
    <property type="component" value="Chromosome 2"/>
</dbReference>